<evidence type="ECO:0000256" key="1">
    <source>
        <dbReference type="ARBA" id="ARBA00012513"/>
    </source>
</evidence>
<evidence type="ECO:0000313" key="12">
    <source>
        <dbReference type="Proteomes" id="UP000019373"/>
    </source>
</evidence>
<dbReference type="AlphaFoldDB" id="U1GEY1"/>
<dbReference type="InterPro" id="IPR017441">
    <property type="entry name" value="Protein_kinase_ATP_BS"/>
</dbReference>
<evidence type="ECO:0000256" key="5">
    <source>
        <dbReference type="ARBA" id="ARBA00022777"/>
    </source>
</evidence>
<evidence type="ECO:0000256" key="8">
    <source>
        <dbReference type="ARBA" id="ARBA00048679"/>
    </source>
</evidence>
<dbReference type="PANTHER" id="PTHR47634:SF9">
    <property type="entry name" value="PROTEIN KINASE DOMAIN-CONTAINING PROTEIN-RELATED"/>
    <property type="match status" value="1"/>
</dbReference>
<keyword evidence="4 9" id="KW-0547">Nucleotide-binding</keyword>
<evidence type="ECO:0000313" key="11">
    <source>
        <dbReference type="EMBL" id="ERF70296.1"/>
    </source>
</evidence>
<dbReference type="Gene3D" id="3.30.200.20">
    <property type="entry name" value="Phosphorylase Kinase, domain 1"/>
    <property type="match status" value="1"/>
</dbReference>
<name>U1GEY1_ENDPU</name>
<keyword evidence="3" id="KW-0808">Transferase</keyword>
<dbReference type="OrthoDB" id="5979581at2759"/>
<gene>
    <name evidence="11" type="ORF">EPUS_06337</name>
</gene>
<organism evidence="11 12">
    <name type="scientific">Endocarpon pusillum (strain Z07020 / HMAS-L-300199)</name>
    <name type="common">Lichen-forming fungus</name>
    <dbReference type="NCBI Taxonomy" id="1263415"/>
    <lineage>
        <taxon>Eukaryota</taxon>
        <taxon>Fungi</taxon>
        <taxon>Dikarya</taxon>
        <taxon>Ascomycota</taxon>
        <taxon>Pezizomycotina</taxon>
        <taxon>Eurotiomycetes</taxon>
        <taxon>Chaetothyriomycetidae</taxon>
        <taxon>Verrucariales</taxon>
        <taxon>Verrucariaceae</taxon>
        <taxon>Endocarpon</taxon>
    </lineage>
</organism>
<sequence length="398" mass="44940">MATPPGSYYSEVDAEPLERYYVGGYHPTHLGDTFRSGRYKILHKLGWGGYATVWLARDSKLKRNVAIKILVSESSPEDHELRMLKLLSDGPLDHPGRKNTMQMLEHFDHVGPKGRHRCLVLELLGPNISLEAESYDSDRLPGRLAWEVTKQTTQALDYIHKSGIAHGGNIVFANTGLSHQSDVHILSSMDQTETSDVHASPGYPLNSHLPRSLVAPTSLPVSTKESGSWEVKVVDFGQAFMHGDQREIRCPLVFRAPEVILTSQWDSRIDIWSLGCTIFEIIVGYPPFDNMMPTREGLVREWIAMFGQLPEGWSDRAADHKENADSVIEPVTLRKWLFDTYFENDKKADFSGTDMERLADLLASMLTYLPCARPQAAELLEHAWFQTNSVVQRYCTEI</sequence>
<accession>U1GEY1</accession>
<proteinExistence type="predicted"/>
<evidence type="ECO:0000256" key="2">
    <source>
        <dbReference type="ARBA" id="ARBA00022527"/>
    </source>
</evidence>
<dbReference type="Gene3D" id="1.10.510.10">
    <property type="entry name" value="Transferase(Phosphotransferase) domain 1"/>
    <property type="match status" value="1"/>
</dbReference>
<dbReference type="HOGENOM" id="CLU_000288_81_2_1"/>
<evidence type="ECO:0000256" key="3">
    <source>
        <dbReference type="ARBA" id="ARBA00022679"/>
    </source>
</evidence>
<dbReference type="RefSeq" id="XP_007804058.1">
    <property type="nucleotide sequence ID" value="XM_007805867.1"/>
</dbReference>
<dbReference type="GO" id="GO:0005524">
    <property type="term" value="F:ATP binding"/>
    <property type="evidence" value="ECO:0007669"/>
    <property type="project" value="UniProtKB-UniRule"/>
</dbReference>
<dbReference type="OMA" id="HRYRQGG"/>
<evidence type="ECO:0000256" key="7">
    <source>
        <dbReference type="ARBA" id="ARBA00047899"/>
    </source>
</evidence>
<feature type="domain" description="Protein kinase" evidence="10">
    <location>
        <begin position="39"/>
        <end position="385"/>
    </location>
</feature>
<dbReference type="PANTHER" id="PTHR47634">
    <property type="entry name" value="PROTEIN KINASE DOMAIN-CONTAINING PROTEIN-RELATED"/>
    <property type="match status" value="1"/>
</dbReference>
<dbReference type="eggNOG" id="KOG1290">
    <property type="taxonomic scope" value="Eukaryota"/>
</dbReference>
<dbReference type="Pfam" id="PF00069">
    <property type="entry name" value="Pkinase"/>
    <property type="match status" value="2"/>
</dbReference>
<comment type="catalytic activity">
    <reaction evidence="7">
        <text>L-threonyl-[protein] + ATP = O-phospho-L-threonyl-[protein] + ADP + H(+)</text>
        <dbReference type="Rhea" id="RHEA:46608"/>
        <dbReference type="Rhea" id="RHEA-COMP:11060"/>
        <dbReference type="Rhea" id="RHEA-COMP:11605"/>
        <dbReference type="ChEBI" id="CHEBI:15378"/>
        <dbReference type="ChEBI" id="CHEBI:30013"/>
        <dbReference type="ChEBI" id="CHEBI:30616"/>
        <dbReference type="ChEBI" id="CHEBI:61977"/>
        <dbReference type="ChEBI" id="CHEBI:456216"/>
        <dbReference type="EC" id="2.7.11.1"/>
    </reaction>
</comment>
<evidence type="ECO:0000256" key="9">
    <source>
        <dbReference type="PROSITE-ProRule" id="PRU10141"/>
    </source>
</evidence>
<keyword evidence="12" id="KW-1185">Reference proteome</keyword>
<dbReference type="EC" id="2.7.11.1" evidence="1"/>
<comment type="catalytic activity">
    <reaction evidence="8">
        <text>L-seryl-[protein] + ATP = O-phospho-L-seryl-[protein] + ADP + H(+)</text>
        <dbReference type="Rhea" id="RHEA:17989"/>
        <dbReference type="Rhea" id="RHEA-COMP:9863"/>
        <dbReference type="Rhea" id="RHEA-COMP:11604"/>
        <dbReference type="ChEBI" id="CHEBI:15378"/>
        <dbReference type="ChEBI" id="CHEBI:29999"/>
        <dbReference type="ChEBI" id="CHEBI:30616"/>
        <dbReference type="ChEBI" id="CHEBI:83421"/>
        <dbReference type="ChEBI" id="CHEBI:456216"/>
        <dbReference type="EC" id="2.7.11.1"/>
    </reaction>
</comment>
<dbReference type="EMBL" id="KE721344">
    <property type="protein sequence ID" value="ERF70296.1"/>
    <property type="molecule type" value="Genomic_DNA"/>
</dbReference>
<evidence type="ECO:0000259" key="10">
    <source>
        <dbReference type="PROSITE" id="PS50011"/>
    </source>
</evidence>
<feature type="binding site" evidence="9">
    <location>
        <position position="68"/>
    </location>
    <ligand>
        <name>ATP</name>
        <dbReference type="ChEBI" id="CHEBI:30616"/>
    </ligand>
</feature>
<dbReference type="PROSITE" id="PS00107">
    <property type="entry name" value="PROTEIN_KINASE_ATP"/>
    <property type="match status" value="1"/>
</dbReference>
<keyword evidence="2" id="KW-0723">Serine/threonine-protein kinase</keyword>
<evidence type="ECO:0000256" key="6">
    <source>
        <dbReference type="ARBA" id="ARBA00022840"/>
    </source>
</evidence>
<protein>
    <recommendedName>
        <fullName evidence="1">non-specific serine/threonine protein kinase</fullName>
        <ecNumber evidence="1">2.7.11.1</ecNumber>
    </recommendedName>
</protein>
<evidence type="ECO:0000256" key="4">
    <source>
        <dbReference type="ARBA" id="ARBA00022741"/>
    </source>
</evidence>
<dbReference type="GO" id="GO:0050684">
    <property type="term" value="P:regulation of mRNA processing"/>
    <property type="evidence" value="ECO:0007669"/>
    <property type="project" value="TreeGrafter"/>
</dbReference>
<dbReference type="GO" id="GO:0004674">
    <property type="term" value="F:protein serine/threonine kinase activity"/>
    <property type="evidence" value="ECO:0007669"/>
    <property type="project" value="UniProtKB-KW"/>
</dbReference>
<dbReference type="SUPFAM" id="SSF56112">
    <property type="entry name" value="Protein kinase-like (PK-like)"/>
    <property type="match status" value="1"/>
</dbReference>
<dbReference type="GeneID" id="19241280"/>
<dbReference type="GO" id="GO:0000245">
    <property type="term" value="P:spliceosomal complex assembly"/>
    <property type="evidence" value="ECO:0007669"/>
    <property type="project" value="TreeGrafter"/>
</dbReference>
<reference evidence="12" key="1">
    <citation type="journal article" date="2014" name="BMC Genomics">
        <title>Genome characteristics reveal the impact of lichenization on lichen-forming fungus Endocarpon pusillum Hedwig (Verrucariales, Ascomycota).</title>
        <authorList>
            <person name="Wang Y.-Y."/>
            <person name="Liu B."/>
            <person name="Zhang X.-Y."/>
            <person name="Zhou Q.-M."/>
            <person name="Zhang T."/>
            <person name="Li H."/>
            <person name="Yu Y.-F."/>
            <person name="Zhang X.-L."/>
            <person name="Hao X.-Y."/>
            <person name="Wang M."/>
            <person name="Wang L."/>
            <person name="Wei J.-C."/>
        </authorList>
    </citation>
    <scope>NUCLEOTIDE SEQUENCE [LARGE SCALE GENOMIC DNA]</scope>
    <source>
        <strain evidence="12">Z07020 / HMAS-L-300199</strain>
    </source>
</reference>
<dbReference type="PROSITE" id="PS50011">
    <property type="entry name" value="PROTEIN_KINASE_DOM"/>
    <property type="match status" value="1"/>
</dbReference>
<dbReference type="Proteomes" id="UP000019373">
    <property type="component" value="Unassembled WGS sequence"/>
</dbReference>
<dbReference type="SMART" id="SM00220">
    <property type="entry name" value="S_TKc"/>
    <property type="match status" value="1"/>
</dbReference>
<dbReference type="InterPro" id="IPR011009">
    <property type="entry name" value="Kinase-like_dom_sf"/>
</dbReference>
<keyword evidence="6 9" id="KW-0067">ATP-binding</keyword>
<dbReference type="InterPro" id="IPR051334">
    <property type="entry name" value="SRPK"/>
</dbReference>
<dbReference type="InterPro" id="IPR000719">
    <property type="entry name" value="Prot_kinase_dom"/>
</dbReference>
<keyword evidence="5" id="KW-0418">Kinase</keyword>